<evidence type="ECO:0000256" key="1">
    <source>
        <dbReference type="SAM" id="SignalP"/>
    </source>
</evidence>
<reference evidence="3 4" key="1">
    <citation type="submission" date="2019-09" db="EMBL/GenBank/DDBJ databases">
        <authorList>
            <person name="Valk L.C."/>
        </authorList>
    </citation>
    <scope>NUCLEOTIDE SEQUENCE [LARGE SCALE GENOMIC DNA]</scope>
    <source>
        <strain evidence="3">GalUA</strain>
    </source>
</reference>
<dbReference type="Pfam" id="PF01547">
    <property type="entry name" value="SBP_bac_1"/>
    <property type="match status" value="1"/>
</dbReference>
<evidence type="ECO:0000313" key="3">
    <source>
        <dbReference type="EMBL" id="KAB1438009.1"/>
    </source>
</evidence>
<name>A0A7V7QJY0_9FIRM</name>
<proteinExistence type="predicted"/>
<dbReference type="Proteomes" id="UP000461768">
    <property type="component" value="Unassembled WGS sequence"/>
</dbReference>
<feature type="signal peptide" evidence="1">
    <location>
        <begin position="1"/>
        <end position="22"/>
    </location>
</feature>
<dbReference type="OrthoDB" id="1988587at2"/>
<accession>A0A7V7QJY0</accession>
<feature type="domain" description="DUF3502" evidence="2">
    <location>
        <begin position="463"/>
        <end position="530"/>
    </location>
</feature>
<dbReference type="SUPFAM" id="SSF53850">
    <property type="entry name" value="Periplasmic binding protein-like II"/>
    <property type="match status" value="1"/>
</dbReference>
<dbReference type="Gene3D" id="3.40.190.10">
    <property type="entry name" value="Periplasmic binding protein-like II"/>
    <property type="match status" value="1"/>
</dbReference>
<organism evidence="3 4">
    <name type="scientific">Candidatus Galacturonatibacter soehngenii</name>
    <dbReference type="NCBI Taxonomy" id="2307010"/>
    <lineage>
        <taxon>Bacteria</taxon>
        <taxon>Bacillati</taxon>
        <taxon>Bacillota</taxon>
        <taxon>Clostridia</taxon>
        <taxon>Lachnospirales</taxon>
        <taxon>Lachnospiraceae</taxon>
        <taxon>Candidatus Galacturonatibacter</taxon>
    </lineage>
</organism>
<dbReference type="AlphaFoldDB" id="A0A7V7QJY0"/>
<evidence type="ECO:0000259" key="2">
    <source>
        <dbReference type="Pfam" id="PF12010"/>
    </source>
</evidence>
<dbReference type="PANTHER" id="PTHR43649">
    <property type="entry name" value="ARABINOSE-BINDING PROTEIN-RELATED"/>
    <property type="match status" value="1"/>
</dbReference>
<keyword evidence="1" id="KW-0732">Signal</keyword>
<dbReference type="InterPro" id="IPR022627">
    <property type="entry name" value="DUF3502"/>
</dbReference>
<dbReference type="PROSITE" id="PS51257">
    <property type="entry name" value="PROKAR_LIPOPROTEIN"/>
    <property type="match status" value="1"/>
</dbReference>
<dbReference type="PANTHER" id="PTHR43649:SF17">
    <property type="entry name" value="ABC TRANSPORTER SOLUTE BINDING PROTEIN-SUGAR TRANSPORT"/>
    <property type="match status" value="1"/>
</dbReference>
<dbReference type="InterPro" id="IPR006059">
    <property type="entry name" value="SBP"/>
</dbReference>
<feature type="chain" id="PRO_5039716303" evidence="1">
    <location>
        <begin position="23"/>
        <end position="536"/>
    </location>
</feature>
<sequence length="536" mass="60759">MMMKKKMKQLLSLTLAFVTAFALVGCKGMSKETANVSKEGADSTSSTEIAADSPYAEKGYDLSKRENIVMYVLGDEPADMQTVVEQANAKYFEPNLNTTVEIKFLNWSDYTTKYLLLLSGGEQVDLIYTAAWCYYNEEAAKGAFWELTDEFLKENMPYTYEQQPKESWDQISIDGKIYAVPKAKATFTAYNITAVRQDLIDKYGLTVPNSWDNYQKYLEELVQLKSETGVVPLNTNANREQLLTTFLQTKGIQNVAEGYDWMYYNNGKEDAPDASDIFYYYGSDLNLEYCKKMAEFASKGFWSADAINDTTDAQAYFENGTSGSFVWNTSVFQAGKNLESANIGTYAVYDLTSEALRSRASYATDAIAITTKSKNQQRAALVLDYMKSDVNLNRLLLGGIEGTHYELTEGGTRVTLDKSKDYGWNNWAWALNREDEPEEDGLDERQVEISKITMAHEYRPEVAGFTFDPKKVETEYTVIKSIIDEYKQSFALGIYGDNTENEFASFQKKLRDAGIDKVTDEFKKQYEGYLLRTGLK</sequence>
<keyword evidence="4" id="KW-1185">Reference proteome</keyword>
<comment type="caution">
    <text evidence="3">The sequence shown here is derived from an EMBL/GenBank/DDBJ whole genome shotgun (WGS) entry which is preliminary data.</text>
</comment>
<reference evidence="3 4" key="2">
    <citation type="submission" date="2020-02" db="EMBL/GenBank/DDBJ databases">
        <title>Candidatus Galacturonibacter soehngenii shows hetero-acetogenic catabolism of galacturonic acid but lacks a canonical carbon monoxide dehydrogenase/acetyl-CoA synthase complex.</title>
        <authorList>
            <person name="Diender M."/>
            <person name="Stouten G.R."/>
            <person name="Petersen J.F."/>
            <person name="Nielsen P.H."/>
            <person name="Dueholm M.S."/>
            <person name="Pronk J.T."/>
            <person name="Van Loosdrecht M.C.M."/>
        </authorList>
    </citation>
    <scope>NUCLEOTIDE SEQUENCE [LARGE SCALE GENOMIC DNA]</scope>
    <source>
        <strain evidence="3">GalUA</strain>
    </source>
</reference>
<evidence type="ECO:0000313" key="4">
    <source>
        <dbReference type="Proteomes" id="UP000461768"/>
    </source>
</evidence>
<gene>
    <name evidence="3" type="ORF">F7O84_10545</name>
</gene>
<dbReference type="InterPro" id="IPR050490">
    <property type="entry name" value="Bact_solute-bd_prot1"/>
</dbReference>
<dbReference type="EMBL" id="WAGX01000005">
    <property type="protein sequence ID" value="KAB1438009.1"/>
    <property type="molecule type" value="Genomic_DNA"/>
</dbReference>
<protein>
    <submittedName>
        <fullName evidence="3">Extracellular solute-binding protein</fullName>
    </submittedName>
</protein>
<dbReference type="Pfam" id="PF12010">
    <property type="entry name" value="DUF3502"/>
    <property type="match status" value="1"/>
</dbReference>